<dbReference type="GO" id="GO:0006508">
    <property type="term" value="P:proteolysis"/>
    <property type="evidence" value="ECO:0007669"/>
    <property type="project" value="UniProtKB-KW"/>
</dbReference>
<comment type="similarity">
    <text evidence="2 9">Belongs to the peptidase M18 family.</text>
</comment>
<organism evidence="12 13">
    <name type="scientific">Treponema saccharophilum DSM 2985</name>
    <dbReference type="NCBI Taxonomy" id="907348"/>
    <lineage>
        <taxon>Bacteria</taxon>
        <taxon>Pseudomonadati</taxon>
        <taxon>Spirochaetota</taxon>
        <taxon>Spirochaetia</taxon>
        <taxon>Spirochaetales</taxon>
        <taxon>Treponemataceae</taxon>
        <taxon>Treponema</taxon>
    </lineage>
</organism>
<keyword evidence="4 9" id="KW-0645">Protease</keyword>
<dbReference type="NCBIfam" id="NF002600">
    <property type="entry name" value="PRK02256.1"/>
    <property type="match status" value="1"/>
</dbReference>
<dbReference type="Gene3D" id="2.30.250.10">
    <property type="entry name" value="Aminopeptidase i, Domain 2"/>
    <property type="match status" value="1"/>
</dbReference>
<dbReference type="Proteomes" id="UP000003571">
    <property type="component" value="Unassembled WGS sequence"/>
</dbReference>
<dbReference type="OrthoDB" id="89722at2"/>
<dbReference type="STRING" id="907348.TresaDRAFT_0002"/>
<sequence>MSKDFIEEYKEFLSECKTERECVSEIVRMAENAGFRDVMKCDSLKAGDKVYSVKMKKAVALFTIGTSGIENGMNILGAHIDSPRLDVKQNPVYEKDFLVYLNTHYYGGIKKYQWVTIPLAIHGVVCRKDGSVVDIRIGEDEGDPVFCISDILPHLAQKQMKESAAEFIPGESLDLVIGSGIPRRKGDDKDDEEKKKEKASAKKAVMALIKEKYGIEESDFGSAELEIVPAGRARDLGLDRSLILAYGQDDRSCAYASVRALLEGGCGARTSCCICVDKEEIGSVGATGMGSHFFENAVAEVVARLPEGFSELSLRRCLANSSMLSSDVNAAFDPMNADLFDRANASFLGGGIVFNKYTGSRGKSGASDANPEFIARLRNILDAAGVRYQMAELGKVDQGGGGTIAFEAAKYGMNVLDAGVSVLSMHAPWEITSREDIMQAFGAYKAFLSLD</sequence>
<dbReference type="GO" id="GO:0008237">
    <property type="term" value="F:metallopeptidase activity"/>
    <property type="evidence" value="ECO:0007669"/>
    <property type="project" value="UniProtKB-KW"/>
</dbReference>
<accession>H7ENP6</accession>
<evidence type="ECO:0000256" key="9">
    <source>
        <dbReference type="RuleBase" id="RU004386"/>
    </source>
</evidence>
<reference evidence="12 13" key="1">
    <citation type="submission" date="2011-09" db="EMBL/GenBank/DDBJ databases">
        <title>The draft genome of Treponema saccharophilum DSM 2985.</title>
        <authorList>
            <consortium name="US DOE Joint Genome Institute (JGI-PGF)"/>
            <person name="Lucas S."/>
            <person name="Copeland A."/>
            <person name="Lapidus A."/>
            <person name="Glavina del Rio T."/>
            <person name="Dalin E."/>
            <person name="Tice H."/>
            <person name="Bruce D."/>
            <person name="Goodwin L."/>
            <person name="Pitluck S."/>
            <person name="Peters L."/>
            <person name="Kyrpides N."/>
            <person name="Mavromatis K."/>
            <person name="Ivanova N."/>
            <person name="Markowitz V."/>
            <person name="Cheng J.-F."/>
            <person name="Hugenholtz P."/>
            <person name="Woyke T."/>
            <person name="Wu D."/>
            <person name="Gronow S."/>
            <person name="Wellnitz S."/>
            <person name="Brambilla E."/>
            <person name="Klenk H.-P."/>
            <person name="Eisen J.A."/>
        </authorList>
    </citation>
    <scope>NUCLEOTIDE SEQUENCE [LARGE SCALE GENOMIC DNA]</scope>
    <source>
        <strain evidence="12 13">DSM 2985</strain>
    </source>
</reference>
<dbReference type="eggNOG" id="COG1362">
    <property type="taxonomic scope" value="Bacteria"/>
</dbReference>
<dbReference type="RefSeq" id="WP_002706169.1">
    <property type="nucleotide sequence ID" value="NZ_AGRW01000054.1"/>
</dbReference>
<keyword evidence="13" id="KW-1185">Reference proteome</keyword>
<evidence type="ECO:0000313" key="13">
    <source>
        <dbReference type="Proteomes" id="UP000003571"/>
    </source>
</evidence>
<protein>
    <recommendedName>
        <fullName evidence="10">M18 family aminopeptidase</fullName>
        <ecNumber evidence="10">3.4.11.-</ecNumber>
    </recommendedName>
</protein>
<comment type="cofactor">
    <cofactor evidence="1 10">
        <name>Zn(2+)</name>
        <dbReference type="ChEBI" id="CHEBI:29105"/>
    </cofactor>
</comment>
<dbReference type="SUPFAM" id="SSF53187">
    <property type="entry name" value="Zn-dependent exopeptidases"/>
    <property type="match status" value="1"/>
</dbReference>
<dbReference type="PATRIC" id="fig|907348.3.peg.2575"/>
<proteinExistence type="inferred from homology"/>
<keyword evidence="3 9" id="KW-0031">Aminopeptidase</keyword>
<keyword evidence="5 9" id="KW-0479">Metal-binding</keyword>
<evidence type="ECO:0000256" key="3">
    <source>
        <dbReference type="ARBA" id="ARBA00022438"/>
    </source>
</evidence>
<evidence type="ECO:0000256" key="7">
    <source>
        <dbReference type="ARBA" id="ARBA00022833"/>
    </source>
</evidence>
<evidence type="ECO:0000256" key="2">
    <source>
        <dbReference type="ARBA" id="ARBA00008290"/>
    </source>
</evidence>
<dbReference type="InterPro" id="IPR001948">
    <property type="entry name" value="Peptidase_M18"/>
</dbReference>
<dbReference type="SUPFAM" id="SSF101821">
    <property type="entry name" value="Aminopeptidase/glucanase lid domain"/>
    <property type="match status" value="1"/>
</dbReference>
<dbReference type="Gene3D" id="3.40.630.10">
    <property type="entry name" value="Zn peptidases"/>
    <property type="match status" value="1"/>
</dbReference>
<evidence type="ECO:0000313" key="12">
    <source>
        <dbReference type="EMBL" id="EIC00529.1"/>
    </source>
</evidence>
<name>H7ENP6_9SPIR</name>
<keyword evidence="7 9" id="KW-0862">Zinc</keyword>
<evidence type="ECO:0000256" key="4">
    <source>
        <dbReference type="ARBA" id="ARBA00022670"/>
    </source>
</evidence>
<keyword evidence="6 9" id="KW-0378">Hydrolase</keyword>
<dbReference type="GO" id="GO:0005737">
    <property type="term" value="C:cytoplasm"/>
    <property type="evidence" value="ECO:0007669"/>
    <property type="project" value="UniProtKB-ARBA"/>
</dbReference>
<evidence type="ECO:0000256" key="1">
    <source>
        <dbReference type="ARBA" id="ARBA00001947"/>
    </source>
</evidence>
<dbReference type="AlphaFoldDB" id="H7ENP6"/>
<dbReference type="Pfam" id="PF02127">
    <property type="entry name" value="Peptidase_M18"/>
    <property type="match status" value="1"/>
</dbReference>
<dbReference type="PRINTS" id="PR00932">
    <property type="entry name" value="AMINO1PTASE"/>
</dbReference>
<dbReference type="GO" id="GO:0008270">
    <property type="term" value="F:zinc ion binding"/>
    <property type="evidence" value="ECO:0007669"/>
    <property type="project" value="InterPro"/>
</dbReference>
<dbReference type="GO" id="GO:0004177">
    <property type="term" value="F:aminopeptidase activity"/>
    <property type="evidence" value="ECO:0007669"/>
    <property type="project" value="UniProtKB-KW"/>
</dbReference>
<keyword evidence="8 9" id="KW-0482">Metalloprotease</keyword>
<dbReference type="EC" id="3.4.11.-" evidence="10"/>
<dbReference type="EMBL" id="AGRW01000054">
    <property type="protein sequence ID" value="EIC00529.1"/>
    <property type="molecule type" value="Genomic_DNA"/>
</dbReference>
<evidence type="ECO:0000256" key="6">
    <source>
        <dbReference type="ARBA" id="ARBA00022801"/>
    </source>
</evidence>
<feature type="compositionally biased region" description="Basic and acidic residues" evidence="11">
    <location>
        <begin position="184"/>
        <end position="198"/>
    </location>
</feature>
<feature type="region of interest" description="Disordered" evidence="11">
    <location>
        <begin position="178"/>
        <end position="198"/>
    </location>
</feature>
<dbReference type="PANTHER" id="PTHR28570:SF2">
    <property type="entry name" value="M18 FAMILY AMINOPEPTIDASE 1-RELATED"/>
    <property type="match status" value="1"/>
</dbReference>
<comment type="caution">
    <text evidence="12">The sequence shown here is derived from an EMBL/GenBank/DDBJ whole genome shotgun (WGS) entry which is preliminary data.</text>
</comment>
<gene>
    <name evidence="12" type="ORF">TresaDRAFT_0002</name>
</gene>
<evidence type="ECO:0000256" key="10">
    <source>
        <dbReference type="RuleBase" id="RU004387"/>
    </source>
</evidence>
<evidence type="ECO:0000256" key="11">
    <source>
        <dbReference type="SAM" id="MobiDB-lite"/>
    </source>
</evidence>
<evidence type="ECO:0000256" key="8">
    <source>
        <dbReference type="ARBA" id="ARBA00023049"/>
    </source>
</evidence>
<dbReference type="InterPro" id="IPR023358">
    <property type="entry name" value="Peptidase_M18_dom2"/>
</dbReference>
<dbReference type="PANTHER" id="PTHR28570">
    <property type="entry name" value="ASPARTYL AMINOPEPTIDASE"/>
    <property type="match status" value="1"/>
</dbReference>
<evidence type="ECO:0000256" key="5">
    <source>
        <dbReference type="ARBA" id="ARBA00022723"/>
    </source>
</evidence>